<feature type="region of interest" description="Disordered" evidence="3">
    <location>
        <begin position="444"/>
        <end position="489"/>
    </location>
</feature>
<evidence type="ECO:0008006" key="9">
    <source>
        <dbReference type="Google" id="ProtNLM"/>
    </source>
</evidence>
<dbReference type="PRINTS" id="PR00412">
    <property type="entry name" value="EPOXHYDRLASE"/>
</dbReference>
<feature type="domain" description="Translation initiation factor 5A-like N-terminal" evidence="6">
    <location>
        <begin position="757"/>
        <end position="808"/>
    </location>
</feature>
<dbReference type="Proteomes" id="UP001521116">
    <property type="component" value="Unassembled WGS sequence"/>
</dbReference>
<evidence type="ECO:0000259" key="6">
    <source>
        <dbReference type="Pfam" id="PF21485"/>
    </source>
</evidence>
<dbReference type="EMBL" id="JAJVDC020000027">
    <property type="protein sequence ID" value="KAL1632685.1"/>
    <property type="molecule type" value="Genomic_DNA"/>
</dbReference>
<evidence type="ECO:0000313" key="7">
    <source>
        <dbReference type="EMBL" id="KAL1632685.1"/>
    </source>
</evidence>
<feature type="region of interest" description="Disordered" evidence="3">
    <location>
        <begin position="712"/>
        <end position="738"/>
    </location>
</feature>
<evidence type="ECO:0000313" key="8">
    <source>
        <dbReference type="Proteomes" id="UP001521116"/>
    </source>
</evidence>
<feature type="region of interest" description="Disordered" evidence="3">
    <location>
        <begin position="612"/>
        <end position="656"/>
    </location>
</feature>
<evidence type="ECO:0000259" key="5">
    <source>
        <dbReference type="Pfam" id="PF01287"/>
    </source>
</evidence>
<dbReference type="Pfam" id="PF21485">
    <property type="entry name" value="IF5A-like_N"/>
    <property type="match status" value="1"/>
</dbReference>
<dbReference type="InterPro" id="IPR000639">
    <property type="entry name" value="Epox_hydrolase-like"/>
</dbReference>
<feature type="compositionally biased region" description="Low complexity" evidence="3">
    <location>
        <begin position="639"/>
        <end position="648"/>
    </location>
</feature>
<sequence>MFLSGASVAQSSIDLPPLPLPSGITSRQVPDTAAGLSFHILEAGFDPTRTKPLILLLHGYPELAYSWRKVMKPLSSAGFYVVAVDQRGYGRTTGWDSSPYSTVDLSQFTMTRLVADMLVLVSALGYTEVRCVVGHDFGAVSASFCALMRPDVFKSVVMMSHPFKAPPPLPFNTANLLQPEQQQGETIVGRDIQADLGSLDPPRMHYKWYNSTAQAAQDWDNPPQGLKAFLRGYFHLKSADWAHNKPHALEEWSASELAKMPEYYIMPLSVSMPDVVSSNMAGEEAQATERWLSDEDLAVYVSEWERNGFQGALNWYRCQTDPKQMRDLQLVVGKKIEVPSKFVTGRADWGNHQVPGALESFPESCSDFRGVSFVDNAGHWPQQEQPQLVVEKILRFVTSLCKKERPTPVNLDFEARVPIPFSVFPSSYRSDAVSAEESQVKVEGEVNLSEKTSRVGREGHEARYSASEATSAAPSRKEHRFEEEVRVYEKDRHRPAGRREEEVHIYERDERRHPRSERIERDRYEVDIERERYQEPFQRYDEAQINVKDRTYDVRDFKERTYDRDGRPVFGASNNFAESQLDTTERQFRERTRPIVDESRYGRDFAEFRYSQTDEEQPRYGARAEQEVVDRRYPESVRVESTTSRTTTDPPKHKRDMGYYDDDGHYHSFRHGLHKAADRILHPIHGHSHHSHHHKHDHPSDKEEVVIKETYTAPSKPRVSASAPPPPPPETFVPEPRSPRFTAYTETARTSTMSSANTITIPCHHIRIGDLLILQGRPCQVIRITTSSQTGQHRYLGVDLFTKQLHEESSFISNPAPSVIVQNMLGPVFKQYRVLDIREDGRIVSMTETGDIKQGLPVLDQSGLSKKLADSFDNGRGSIRVLVIADSGNELVVDYKVVHGSRL</sequence>
<dbReference type="Pfam" id="PF01287">
    <property type="entry name" value="eIF-5a"/>
    <property type="match status" value="1"/>
</dbReference>
<proteinExistence type="inferred from homology"/>
<keyword evidence="8" id="KW-1185">Reference proteome</keyword>
<keyword evidence="1" id="KW-0378">Hydrolase</keyword>
<dbReference type="InterPro" id="IPR048670">
    <property type="entry name" value="IF5A-like_N"/>
</dbReference>
<accession>A0ABR3SZE1</accession>
<dbReference type="CDD" id="cd04469">
    <property type="entry name" value="S1_Hex1"/>
    <property type="match status" value="1"/>
</dbReference>
<organism evidence="7 8">
    <name type="scientific">Neofusicoccum ribis</name>
    <dbReference type="NCBI Taxonomy" id="45134"/>
    <lineage>
        <taxon>Eukaryota</taxon>
        <taxon>Fungi</taxon>
        <taxon>Dikarya</taxon>
        <taxon>Ascomycota</taxon>
        <taxon>Pezizomycotina</taxon>
        <taxon>Dothideomycetes</taxon>
        <taxon>Dothideomycetes incertae sedis</taxon>
        <taxon>Botryosphaeriales</taxon>
        <taxon>Botryosphaeriaceae</taxon>
        <taxon>Neofusicoccum</taxon>
    </lineage>
</organism>
<dbReference type="InterPro" id="IPR029058">
    <property type="entry name" value="AB_hydrolase_fold"/>
</dbReference>
<protein>
    <recommendedName>
        <fullName evidence="9">Woronin body major protein</fullName>
    </recommendedName>
</protein>
<evidence type="ECO:0000256" key="3">
    <source>
        <dbReference type="SAM" id="MobiDB-lite"/>
    </source>
</evidence>
<dbReference type="InterPro" id="IPR000073">
    <property type="entry name" value="AB_hydrolase_1"/>
</dbReference>
<dbReference type="InterPro" id="IPR014722">
    <property type="entry name" value="Rib_uL2_dom2"/>
</dbReference>
<dbReference type="InterPro" id="IPR037318">
    <property type="entry name" value="Hex1_S1"/>
</dbReference>
<dbReference type="SUPFAM" id="SSF50104">
    <property type="entry name" value="Translation proteins SH3-like domain"/>
    <property type="match status" value="1"/>
</dbReference>
<dbReference type="Gene3D" id="3.40.50.1820">
    <property type="entry name" value="alpha/beta hydrolase"/>
    <property type="match status" value="1"/>
</dbReference>
<dbReference type="Pfam" id="PF00561">
    <property type="entry name" value="Abhydrolase_1"/>
    <property type="match status" value="1"/>
</dbReference>
<feature type="compositionally biased region" description="Basic and acidic residues" evidence="3">
    <location>
        <begin position="451"/>
        <end position="463"/>
    </location>
</feature>
<dbReference type="InterPro" id="IPR008991">
    <property type="entry name" value="Translation_prot_SH3-like_sf"/>
</dbReference>
<gene>
    <name evidence="7" type="ORF">SLS56_003382</name>
</gene>
<evidence type="ECO:0000256" key="2">
    <source>
        <dbReference type="ARBA" id="ARBA00038334"/>
    </source>
</evidence>
<dbReference type="Gene3D" id="2.40.50.140">
    <property type="entry name" value="Nucleic acid-binding proteins"/>
    <property type="match status" value="1"/>
</dbReference>
<name>A0ABR3SZE1_9PEZI</name>
<dbReference type="Gene3D" id="2.30.30.30">
    <property type="match status" value="1"/>
</dbReference>
<dbReference type="InterPro" id="IPR012340">
    <property type="entry name" value="NA-bd_OB-fold"/>
</dbReference>
<evidence type="ECO:0000259" key="4">
    <source>
        <dbReference type="Pfam" id="PF00561"/>
    </source>
</evidence>
<dbReference type="SUPFAM" id="SSF50249">
    <property type="entry name" value="Nucleic acid-binding proteins"/>
    <property type="match status" value="1"/>
</dbReference>
<comment type="similarity">
    <text evidence="2">Belongs to the AB hydrolase superfamily. Epoxide hydrolase family.</text>
</comment>
<reference evidence="7 8" key="1">
    <citation type="submission" date="2024-02" db="EMBL/GenBank/DDBJ databases">
        <title>De novo assembly and annotation of 12 fungi associated with fruit tree decline syndrome in Ontario, Canada.</title>
        <authorList>
            <person name="Sulman M."/>
            <person name="Ellouze W."/>
            <person name="Ilyukhin E."/>
        </authorList>
    </citation>
    <scope>NUCLEOTIDE SEQUENCE [LARGE SCALE GENOMIC DNA]</scope>
    <source>
        <strain evidence="7 8">M1-105</strain>
    </source>
</reference>
<comment type="caution">
    <text evidence="7">The sequence shown here is derived from an EMBL/GenBank/DDBJ whole genome shotgun (WGS) entry which is preliminary data.</text>
</comment>
<feature type="compositionally biased region" description="Basic and acidic residues" evidence="3">
    <location>
        <begin position="475"/>
        <end position="489"/>
    </location>
</feature>
<feature type="domain" description="Translation initiation factor 5A C-terminal" evidence="5">
    <location>
        <begin position="830"/>
        <end position="896"/>
    </location>
</feature>
<feature type="domain" description="AB hydrolase-1" evidence="4">
    <location>
        <begin position="52"/>
        <end position="178"/>
    </location>
</feature>
<feature type="compositionally biased region" description="Basic and acidic residues" evidence="3">
    <location>
        <begin position="616"/>
        <end position="638"/>
    </location>
</feature>
<dbReference type="SUPFAM" id="SSF53474">
    <property type="entry name" value="alpha/beta-Hydrolases"/>
    <property type="match status" value="1"/>
</dbReference>
<dbReference type="PANTHER" id="PTHR43329">
    <property type="entry name" value="EPOXIDE HYDROLASE"/>
    <property type="match status" value="1"/>
</dbReference>
<dbReference type="InterPro" id="IPR020189">
    <property type="entry name" value="IF5A_C"/>
</dbReference>
<evidence type="ECO:0000256" key="1">
    <source>
        <dbReference type="ARBA" id="ARBA00022801"/>
    </source>
</evidence>